<dbReference type="EMBL" id="CP104013">
    <property type="protein sequence ID" value="UYP46517.1"/>
    <property type="molecule type" value="Genomic_DNA"/>
</dbReference>
<evidence type="ECO:0000313" key="3">
    <source>
        <dbReference type="Proteomes" id="UP001208689"/>
    </source>
</evidence>
<keyword evidence="2" id="KW-0418">Kinase</keyword>
<dbReference type="PROSITE" id="PS50011">
    <property type="entry name" value="PROTEIN_KINASE_DOM"/>
    <property type="match status" value="1"/>
</dbReference>
<dbReference type="Gene3D" id="3.30.200.20">
    <property type="entry name" value="Phosphorylase Kinase, domain 1"/>
    <property type="match status" value="1"/>
</dbReference>
<dbReference type="InterPro" id="IPR008984">
    <property type="entry name" value="SMAD_FHA_dom_sf"/>
</dbReference>
<proteinExistence type="predicted"/>
<dbReference type="PROSITE" id="PS00107">
    <property type="entry name" value="PROTEIN_KINASE_ATP"/>
    <property type="match status" value="1"/>
</dbReference>
<dbReference type="Pfam" id="PF00069">
    <property type="entry name" value="Pkinase"/>
    <property type="match status" value="1"/>
</dbReference>
<dbReference type="SUPFAM" id="SSF49879">
    <property type="entry name" value="SMAD/FHA domain"/>
    <property type="match status" value="1"/>
</dbReference>
<name>A0ABY6HSM2_9ARCH</name>
<dbReference type="PANTHER" id="PTHR24347">
    <property type="entry name" value="SERINE/THREONINE-PROTEIN KINASE"/>
    <property type="match status" value="1"/>
</dbReference>
<feature type="domain" description="Protein kinase" evidence="1">
    <location>
        <begin position="20"/>
        <end position="300"/>
    </location>
</feature>
<gene>
    <name evidence="2" type="ORF">NEF87_002802</name>
</gene>
<protein>
    <submittedName>
        <fullName evidence="2">Serine/threonine-protein kinase PknD</fullName>
        <ecNumber evidence="2">2.7.11.1</ecNumber>
    </submittedName>
</protein>
<reference evidence="2" key="1">
    <citation type="submission" date="2022-09" db="EMBL/GenBank/DDBJ databases">
        <title>Actin cytoskeleton and complex cell architecture in an #Asgard archaeon.</title>
        <authorList>
            <person name="Ponce Toledo R.I."/>
            <person name="Schleper C."/>
            <person name="Rodrigues Oliveira T."/>
            <person name="Wollweber F."/>
            <person name="Xu J."/>
            <person name="Rittmann S."/>
            <person name="Klingl A."/>
            <person name="Pilhofer M."/>
        </authorList>
    </citation>
    <scope>NUCLEOTIDE SEQUENCE</scope>
    <source>
        <strain evidence="2">B-35</strain>
    </source>
</reference>
<dbReference type="Proteomes" id="UP001208689">
    <property type="component" value="Chromosome"/>
</dbReference>
<dbReference type="InterPro" id="IPR000719">
    <property type="entry name" value="Prot_kinase_dom"/>
</dbReference>
<keyword evidence="2" id="KW-0808">Transferase</keyword>
<dbReference type="InterPro" id="IPR017441">
    <property type="entry name" value="Protein_kinase_ATP_BS"/>
</dbReference>
<dbReference type="InterPro" id="IPR011009">
    <property type="entry name" value="Kinase-like_dom_sf"/>
</dbReference>
<sequence length="447" mass="50741">MANQGILKKGEKIQINKNRYTIVKQIGDGGFGEVYEGKNVKTGQKVAIKLFKSAAFTNPAESKMYWERERDITAATGGYPKKHMEYIESYEDKSDRSNPKFYIVLGFVENATTLKAWFNDNLRSAKPLSVEDMIQKIFLPLCDFMYYAQTKGAIHRDFTFNNIMIVQEKKDPLPIVIDWGGGKMFDPVTLTDEPPLIDDMEGSGTVIITPGFFAPEIIMQKPPLPQTDIYMFGAVLFYALTNGYTRVKPTISSDYILHPQDYNMNVSDTLNDVVEKCTQYEPKDRFRTFNEIKEALQQHLDGNISGLNQLPSIESGNSFILRIKNNNAIVQLNPLNMALEDGKNIRIGRELMIESAAWKEAYKGVFRGITRCKANGVDRPREQFFLGYSKAKNIFYIHEGRNSNPTYLNGQQLPAGEWIPIQVNNEISIKSTTVKGIFELISVLDLK</sequence>
<dbReference type="EC" id="2.7.11.1" evidence="2"/>
<dbReference type="Gene3D" id="1.10.510.10">
    <property type="entry name" value="Transferase(Phosphotransferase) domain 1"/>
    <property type="match status" value="1"/>
</dbReference>
<organism evidence="2 3">
    <name type="scientific">Candidatus Lokiarchaeum ossiferum</name>
    <dbReference type="NCBI Taxonomy" id="2951803"/>
    <lineage>
        <taxon>Archaea</taxon>
        <taxon>Promethearchaeati</taxon>
        <taxon>Promethearchaeota</taxon>
        <taxon>Promethearchaeia</taxon>
        <taxon>Promethearchaeales</taxon>
        <taxon>Promethearchaeaceae</taxon>
        <taxon>Candidatus Lokiarchaeum</taxon>
    </lineage>
</organism>
<dbReference type="CDD" id="cd14014">
    <property type="entry name" value="STKc_PknB_like"/>
    <property type="match status" value="1"/>
</dbReference>
<dbReference type="GO" id="GO:0004674">
    <property type="term" value="F:protein serine/threonine kinase activity"/>
    <property type="evidence" value="ECO:0007669"/>
    <property type="project" value="UniProtKB-EC"/>
</dbReference>
<dbReference type="SUPFAM" id="SSF56112">
    <property type="entry name" value="Protein kinase-like (PK-like)"/>
    <property type="match status" value="1"/>
</dbReference>
<evidence type="ECO:0000259" key="1">
    <source>
        <dbReference type="PROSITE" id="PS50011"/>
    </source>
</evidence>
<accession>A0ABY6HSM2</accession>
<evidence type="ECO:0000313" key="2">
    <source>
        <dbReference type="EMBL" id="UYP46517.1"/>
    </source>
</evidence>
<keyword evidence="3" id="KW-1185">Reference proteome</keyword>